<dbReference type="STRING" id="134605.HMPREF3206_01175"/>
<evidence type="ECO:0000313" key="3">
    <source>
        <dbReference type="Proteomes" id="UP000070617"/>
    </source>
</evidence>
<reference evidence="3" key="1">
    <citation type="submission" date="2016-01" db="EMBL/GenBank/DDBJ databases">
        <authorList>
            <person name="Mitreva M."/>
            <person name="Pepin K.H."/>
            <person name="Mihindukulasuriya K.A."/>
            <person name="Fulton R."/>
            <person name="Fronick C."/>
            <person name="O'Laughlin M."/>
            <person name="Miner T."/>
            <person name="Herter B."/>
            <person name="Rosa B.A."/>
            <person name="Cordes M."/>
            <person name="Tomlinson C."/>
            <person name="Wollam A."/>
            <person name="Palsikar V.B."/>
            <person name="Mardis E.R."/>
            <person name="Wilson R.K."/>
        </authorList>
    </citation>
    <scope>NUCLEOTIDE SEQUENCE [LARGE SCALE GENOMIC DNA]</scope>
    <source>
        <strain evidence="3">CMW8396</strain>
    </source>
</reference>
<gene>
    <name evidence="2" type="ORF">HMPREF3206_01175</name>
</gene>
<dbReference type="Pfam" id="PF12705">
    <property type="entry name" value="PDDEXK_1"/>
    <property type="match status" value="1"/>
</dbReference>
<name>A0A133NC36_9FUSO</name>
<dbReference type="PATRIC" id="fig|134605.3.peg.1159"/>
<dbReference type="Gene3D" id="3.90.320.10">
    <property type="match status" value="1"/>
</dbReference>
<protein>
    <recommendedName>
        <fullName evidence="1">PD-(D/E)XK endonuclease-like domain-containing protein</fullName>
    </recommendedName>
</protein>
<organism evidence="2 3">
    <name type="scientific">Fusobacterium equinum</name>
    <dbReference type="NCBI Taxonomy" id="134605"/>
    <lineage>
        <taxon>Bacteria</taxon>
        <taxon>Fusobacteriati</taxon>
        <taxon>Fusobacteriota</taxon>
        <taxon>Fusobacteriia</taxon>
        <taxon>Fusobacteriales</taxon>
        <taxon>Fusobacteriaceae</taxon>
        <taxon>Fusobacterium</taxon>
    </lineage>
</organism>
<keyword evidence="3" id="KW-1185">Reference proteome</keyword>
<accession>A0A133NC36</accession>
<proteinExistence type="predicted"/>
<dbReference type="EMBL" id="LRPX01000058">
    <property type="protein sequence ID" value="KXA13866.1"/>
    <property type="molecule type" value="Genomic_DNA"/>
</dbReference>
<sequence length="876" mass="106047">MKTKKFRYLSYYDNLSDTILEYRKDSYIVVENNQVKSILLSQCYHFPIFELRPVIFSLEEFFSYLFVSSDVLLKDIKRIFLLYSCLTKEMKETWQIQSYFDFVDIANEFFLFYEEIQGKEEELEKIIQPWQEEKYSFFRQLKETLEEKKEEYLAKEFLWNREKYHPENLKEFSRIVFFDIPSFPRIFQELFSLLEKDFDLEFVLQVSKEDFDEEHYMLRQVSPVFFEGEFFCYEVGSEWEEALYLLSEREKEDFFVYSNSSYEKSFSKLFPRKFLDSSRNSFNHTKLYQFMDLQLTLLREKEQEQKETLALDKVLSAIQKTVCREYYGFWEEDFLLIQNLLQEEYRFLSISLLQSSNYKSIIGDKESFIEKMTLFLQDLFQIETWKEGKDIYEYFEKQINIQKWKEEEYPDVLDVFYEILSRLYASQGKTHLLSYENYFEGNLGRNLYQLLYRSLDSIYIKSAQSFSEEKIELRDWHSLMYERKKEKQAIFLDLDDKSLPKLTKTISFLTEVQKQQLDCQTREESILVEKYRFYQAVYSQKRVVFLVQKSEEKNKTLSSFVEEFLWKQGKKIEKSPYSKAFFLQSLRESLSSEVSWTKELEEGKALALKKENEELLKDGKLSLGAYDWRDLKTCSKYFYFHKILGNSGRAEELSFGLSPRLLGIVCHRFLERIGREQWKIFLQERQFAISDTTLAQYLEEEFKKDSLKIPPFLKQYLRKIVYPRIIKNTRNFLQNLEKKYKLEKISRFQGEKGIEKEGIYRGKELNVSFQGRADLVIEAEQGKEIIDYKTGKTIEDQLDFYAFLFYGEEQKVEGRYYNLWDGMFSQGKKKEELNSVYLEEFFKNFEEDSFYHISEKKAFCSYCPYQKICRREEEVE</sequence>
<dbReference type="RefSeq" id="WP_060793710.1">
    <property type="nucleotide sequence ID" value="NZ_KQ956550.1"/>
</dbReference>
<dbReference type="InterPro" id="IPR038726">
    <property type="entry name" value="PDDEXK_AddAB-type"/>
</dbReference>
<feature type="domain" description="PD-(D/E)XK endonuclease-like" evidence="1">
    <location>
        <begin position="629"/>
        <end position="870"/>
    </location>
</feature>
<evidence type="ECO:0000259" key="1">
    <source>
        <dbReference type="Pfam" id="PF12705"/>
    </source>
</evidence>
<evidence type="ECO:0000313" key="2">
    <source>
        <dbReference type="EMBL" id="KXA13866.1"/>
    </source>
</evidence>
<dbReference type="Proteomes" id="UP000070617">
    <property type="component" value="Unassembled WGS sequence"/>
</dbReference>
<dbReference type="AlphaFoldDB" id="A0A133NC36"/>
<comment type="caution">
    <text evidence="2">The sequence shown here is derived from an EMBL/GenBank/DDBJ whole genome shotgun (WGS) entry which is preliminary data.</text>
</comment>
<dbReference type="InterPro" id="IPR011604">
    <property type="entry name" value="PDDEXK-like_dom_sf"/>
</dbReference>